<dbReference type="EMBL" id="AKHW03006099">
    <property type="protein sequence ID" value="KYO24316.1"/>
    <property type="molecule type" value="Genomic_DNA"/>
</dbReference>
<name>A0A151MIH8_ALLMI</name>
<evidence type="ECO:0000313" key="2">
    <source>
        <dbReference type="Proteomes" id="UP000050525"/>
    </source>
</evidence>
<proteinExistence type="predicted"/>
<gene>
    <name evidence="1" type="ORF">Y1Q_0004341</name>
</gene>
<accession>A0A151MIH8</accession>
<dbReference type="Proteomes" id="UP000050525">
    <property type="component" value="Unassembled WGS sequence"/>
</dbReference>
<comment type="caution">
    <text evidence="1">The sequence shown here is derived from an EMBL/GenBank/DDBJ whole genome shotgun (WGS) entry which is preliminary data.</text>
</comment>
<sequence length="97" mass="10268">MSSKLCGGTGAVFGMSITSLAHPSRGHGFNSDVLAKLQCRWLRHICLTKSLEFFCKPHTGNCATEVQTKPSTSAGPHTASLSKAGLEVSFLSEENGD</sequence>
<dbReference type="AlphaFoldDB" id="A0A151MIH8"/>
<organism evidence="1 2">
    <name type="scientific">Alligator mississippiensis</name>
    <name type="common">American alligator</name>
    <dbReference type="NCBI Taxonomy" id="8496"/>
    <lineage>
        <taxon>Eukaryota</taxon>
        <taxon>Metazoa</taxon>
        <taxon>Chordata</taxon>
        <taxon>Craniata</taxon>
        <taxon>Vertebrata</taxon>
        <taxon>Euteleostomi</taxon>
        <taxon>Archelosauria</taxon>
        <taxon>Archosauria</taxon>
        <taxon>Crocodylia</taxon>
        <taxon>Alligatoridae</taxon>
        <taxon>Alligatorinae</taxon>
        <taxon>Alligator</taxon>
    </lineage>
</organism>
<evidence type="ECO:0000313" key="1">
    <source>
        <dbReference type="EMBL" id="KYO24316.1"/>
    </source>
</evidence>
<protein>
    <submittedName>
        <fullName evidence="1">Uncharacterized protein</fullName>
    </submittedName>
</protein>
<keyword evidence="2" id="KW-1185">Reference proteome</keyword>
<reference evidence="1 2" key="1">
    <citation type="journal article" date="2012" name="Genome Biol.">
        <title>Sequencing three crocodilian genomes to illuminate the evolution of archosaurs and amniotes.</title>
        <authorList>
            <person name="St John J.A."/>
            <person name="Braun E.L."/>
            <person name="Isberg S.R."/>
            <person name="Miles L.G."/>
            <person name="Chong A.Y."/>
            <person name="Gongora J."/>
            <person name="Dalzell P."/>
            <person name="Moran C."/>
            <person name="Bed'hom B."/>
            <person name="Abzhanov A."/>
            <person name="Burgess S.C."/>
            <person name="Cooksey A.M."/>
            <person name="Castoe T.A."/>
            <person name="Crawford N.G."/>
            <person name="Densmore L.D."/>
            <person name="Drew J.C."/>
            <person name="Edwards S.V."/>
            <person name="Faircloth B.C."/>
            <person name="Fujita M.K."/>
            <person name="Greenwold M.J."/>
            <person name="Hoffmann F.G."/>
            <person name="Howard J.M."/>
            <person name="Iguchi T."/>
            <person name="Janes D.E."/>
            <person name="Khan S.Y."/>
            <person name="Kohno S."/>
            <person name="de Koning A.J."/>
            <person name="Lance S.L."/>
            <person name="McCarthy F.M."/>
            <person name="McCormack J.E."/>
            <person name="Merchant M.E."/>
            <person name="Peterson D.G."/>
            <person name="Pollock D.D."/>
            <person name="Pourmand N."/>
            <person name="Raney B.J."/>
            <person name="Roessler K.A."/>
            <person name="Sanford J.R."/>
            <person name="Sawyer R.H."/>
            <person name="Schmidt C.J."/>
            <person name="Triplett E.W."/>
            <person name="Tuberville T.D."/>
            <person name="Venegas-Anaya M."/>
            <person name="Howard J.T."/>
            <person name="Jarvis E.D."/>
            <person name="Guillette L.J.Jr."/>
            <person name="Glenn T.C."/>
            <person name="Green R.E."/>
            <person name="Ray D.A."/>
        </authorList>
    </citation>
    <scope>NUCLEOTIDE SEQUENCE [LARGE SCALE GENOMIC DNA]</scope>
    <source>
        <strain evidence="1">KSC_2009_1</strain>
    </source>
</reference>